<feature type="transmembrane region" description="Helical" evidence="9">
    <location>
        <begin position="629"/>
        <end position="647"/>
    </location>
</feature>
<feature type="transmembrane region" description="Helical" evidence="9">
    <location>
        <begin position="48"/>
        <end position="68"/>
    </location>
</feature>
<keyword evidence="4 9" id="KW-0812">Transmembrane</keyword>
<dbReference type="GO" id="GO:0016020">
    <property type="term" value="C:membrane"/>
    <property type="evidence" value="ECO:0007669"/>
    <property type="project" value="UniProtKB-SubCell"/>
</dbReference>
<feature type="transmembrane region" description="Helical" evidence="9">
    <location>
        <begin position="125"/>
        <end position="150"/>
    </location>
</feature>
<dbReference type="AlphaFoldDB" id="A0A2G9FWR0"/>
<evidence type="ECO:0000313" key="10">
    <source>
        <dbReference type="EMBL" id="PIM97488.1"/>
    </source>
</evidence>
<dbReference type="GO" id="GO:0015031">
    <property type="term" value="P:protein transport"/>
    <property type="evidence" value="ECO:0007669"/>
    <property type="project" value="UniProtKB-KW"/>
</dbReference>
<reference evidence="11" key="1">
    <citation type="journal article" date="2018" name="Gigascience">
        <title>Genome assembly of the Pink Ipe (Handroanthus impetiginosus, Bignoniaceae), a highly valued, ecologically keystone Neotropical timber forest tree.</title>
        <authorList>
            <person name="Silva-Junior O.B."/>
            <person name="Grattapaglia D."/>
            <person name="Novaes E."/>
            <person name="Collevatti R.G."/>
        </authorList>
    </citation>
    <scope>NUCLEOTIDE SEQUENCE [LARGE SCALE GENOMIC DNA]</scope>
    <source>
        <strain evidence="11">cv. UFG-1</strain>
    </source>
</reference>
<evidence type="ECO:0000256" key="9">
    <source>
        <dbReference type="SAM" id="Phobius"/>
    </source>
</evidence>
<evidence type="ECO:0000256" key="5">
    <source>
        <dbReference type="ARBA" id="ARBA00022856"/>
    </source>
</evidence>
<dbReference type="NCBIfam" id="TIGR00727">
    <property type="entry name" value="ISP4_OPT"/>
    <property type="match status" value="1"/>
</dbReference>
<organism evidence="10 11">
    <name type="scientific">Handroanthus impetiginosus</name>
    <dbReference type="NCBI Taxonomy" id="429701"/>
    <lineage>
        <taxon>Eukaryota</taxon>
        <taxon>Viridiplantae</taxon>
        <taxon>Streptophyta</taxon>
        <taxon>Embryophyta</taxon>
        <taxon>Tracheophyta</taxon>
        <taxon>Spermatophyta</taxon>
        <taxon>Magnoliopsida</taxon>
        <taxon>eudicotyledons</taxon>
        <taxon>Gunneridae</taxon>
        <taxon>Pentapetalae</taxon>
        <taxon>asterids</taxon>
        <taxon>lamiids</taxon>
        <taxon>Lamiales</taxon>
        <taxon>Bignoniaceae</taxon>
        <taxon>Crescentiina</taxon>
        <taxon>Tabebuia alliance</taxon>
        <taxon>Handroanthus</taxon>
    </lineage>
</organism>
<protein>
    <submittedName>
        <fullName evidence="10">Sexual differentiation process protein ISP4</fullName>
    </submittedName>
</protein>
<evidence type="ECO:0000256" key="8">
    <source>
        <dbReference type="ARBA" id="ARBA00023136"/>
    </source>
</evidence>
<keyword evidence="3" id="KW-0813">Transport</keyword>
<keyword evidence="11" id="KW-1185">Reference proteome</keyword>
<gene>
    <name evidence="10" type="ORF">CDL12_30041</name>
</gene>
<feature type="transmembrane region" description="Helical" evidence="9">
    <location>
        <begin position="413"/>
        <end position="433"/>
    </location>
</feature>
<dbReference type="PANTHER" id="PTHR22601">
    <property type="entry name" value="ISP4 LIKE PROTEIN"/>
    <property type="match status" value="1"/>
</dbReference>
<keyword evidence="8 9" id="KW-0472">Membrane</keyword>
<feature type="transmembrane region" description="Helical" evidence="9">
    <location>
        <begin position="355"/>
        <end position="378"/>
    </location>
</feature>
<evidence type="ECO:0000256" key="3">
    <source>
        <dbReference type="ARBA" id="ARBA00022448"/>
    </source>
</evidence>
<evidence type="ECO:0000256" key="1">
    <source>
        <dbReference type="ARBA" id="ARBA00004141"/>
    </source>
</evidence>
<dbReference type="OrthoDB" id="9986677at2759"/>
<feature type="transmembrane region" description="Helical" evidence="9">
    <location>
        <begin position="556"/>
        <end position="574"/>
    </location>
</feature>
<feature type="transmembrane region" description="Helical" evidence="9">
    <location>
        <begin position="659"/>
        <end position="680"/>
    </location>
</feature>
<keyword evidence="5" id="KW-0571">Peptide transport</keyword>
<feature type="transmembrane region" description="Helical" evidence="9">
    <location>
        <begin position="281"/>
        <end position="303"/>
    </location>
</feature>
<dbReference type="EMBL" id="NKXS01009606">
    <property type="protein sequence ID" value="PIM97488.1"/>
    <property type="molecule type" value="Genomic_DNA"/>
</dbReference>
<dbReference type="Proteomes" id="UP000231279">
    <property type="component" value="Unassembled WGS sequence"/>
</dbReference>
<feature type="transmembrane region" description="Helical" evidence="9">
    <location>
        <begin position="253"/>
        <end position="274"/>
    </location>
</feature>
<keyword evidence="6" id="KW-0653">Protein transport</keyword>
<dbReference type="GO" id="GO:0035673">
    <property type="term" value="F:oligopeptide transmembrane transporter activity"/>
    <property type="evidence" value="ECO:0007669"/>
    <property type="project" value="InterPro"/>
</dbReference>
<evidence type="ECO:0000256" key="4">
    <source>
        <dbReference type="ARBA" id="ARBA00022692"/>
    </source>
</evidence>
<dbReference type="InterPro" id="IPR004813">
    <property type="entry name" value="OPT"/>
</dbReference>
<evidence type="ECO:0000256" key="6">
    <source>
        <dbReference type="ARBA" id="ARBA00022927"/>
    </source>
</evidence>
<accession>A0A2G9FWR0</accession>
<dbReference type="InterPro" id="IPR004648">
    <property type="entry name" value="Oligpept_transpt"/>
</dbReference>
<keyword evidence="7 9" id="KW-1133">Transmembrane helix</keyword>
<dbReference type="NCBIfam" id="TIGR00728">
    <property type="entry name" value="OPT_sfam"/>
    <property type="match status" value="1"/>
</dbReference>
<comment type="caution">
    <text evidence="10">The sequence shown here is derived from an EMBL/GenBank/DDBJ whole genome shotgun (WGS) entry which is preliminary data.</text>
</comment>
<evidence type="ECO:0000256" key="2">
    <source>
        <dbReference type="ARBA" id="ARBA00005484"/>
    </source>
</evidence>
<feature type="transmembrane region" description="Helical" evidence="9">
    <location>
        <begin position="157"/>
        <end position="174"/>
    </location>
</feature>
<evidence type="ECO:0000313" key="11">
    <source>
        <dbReference type="Proteomes" id="UP000231279"/>
    </source>
</evidence>
<feature type="transmembrane region" description="Helical" evidence="9">
    <location>
        <begin position="581"/>
        <end position="600"/>
    </location>
</feature>
<sequence>MSVSHEPEKPVPETTSLGTLEEVNDCPIEEVRLTVLTTNDPTLPCLTFRTWVLGIISCATLAFLNQFFGYRQNALSIMSVSAQIVVLPIGKLMAASLPRKEVQIPGTKWSFSLNPGPSKLKEHCLITIFANAGSSSVYAINIITIVMAFYHHQINPVSAMLLTHTTQLLGYGWAGMFQNYLVDSPYMWWPANLVQISLFRALHEVDTRRKKRPHKAAVLHNFPNYLFPSITALSFVCWIWKDSITGQQIGSGLHGLGLGSFAFDWPTVVGFLGSPLATPNFAIINILVGFIVVLYVVTPIAYWNNFYEARWFPIISSHVFDSSGAEYNISAILIEKKFEFDRIGYDNYSRVNLGMFFVLAYGISFATLAETVSHVALFHGRTIWQQTKASFQGKFGDVHTRLMRKNYDPVPQWWFHSLLILVIGLALFASEGFGRELQLPYWGVLLAMALSFIFTLPVGVITATTNQQAGLNVISEMIIGSMYPGKPLANIVFKTYGTISMSQAITFLSDFKLGHYMKIPPKSMFLVQLVGTVVSSLVYLGTAWWLLTSTSPGDDIFYNASIIWGIVGPLRMFGKIGLYPGMNYFFLFGIIAPIPAWYFAHKYPENKWIQAINVPIIISGAGAMPMAKAVNYVCWFTVGLFFNFYVYRRFKEWWARHNYILSAGSDDGVAFMAILCYFTLQFNGIKGQSWWGLKVGDHCPLAKCSTAPGIHVEGCPIL</sequence>
<feature type="transmembrane region" description="Helical" evidence="9">
    <location>
        <begin position="222"/>
        <end position="241"/>
    </location>
</feature>
<evidence type="ECO:0000256" key="7">
    <source>
        <dbReference type="ARBA" id="ARBA00022989"/>
    </source>
</evidence>
<comment type="subcellular location">
    <subcellularLocation>
        <location evidence="1">Membrane</location>
        <topology evidence="1">Multi-pass membrane protein</topology>
    </subcellularLocation>
</comment>
<comment type="similarity">
    <text evidence="2">Belongs to the oligopeptide OPT transporter (TC 2.A.67.1) family.</text>
</comment>
<proteinExistence type="inferred from homology"/>
<name>A0A2G9FWR0_9LAMI</name>
<feature type="transmembrane region" description="Helical" evidence="9">
    <location>
        <begin position="439"/>
        <end position="461"/>
    </location>
</feature>
<dbReference type="Pfam" id="PF03169">
    <property type="entry name" value="OPT"/>
    <property type="match status" value="1"/>
</dbReference>
<feature type="transmembrane region" description="Helical" evidence="9">
    <location>
        <begin position="525"/>
        <end position="544"/>
    </location>
</feature>